<proteinExistence type="inferred from homology"/>
<evidence type="ECO:0000256" key="2">
    <source>
        <dbReference type="ARBA" id="ARBA00022723"/>
    </source>
</evidence>
<dbReference type="Pfam" id="PF01557">
    <property type="entry name" value="FAA_hydrolase"/>
    <property type="match status" value="1"/>
</dbReference>
<dbReference type="InterPro" id="IPR051121">
    <property type="entry name" value="FAH"/>
</dbReference>
<evidence type="ECO:0000259" key="3">
    <source>
        <dbReference type="Pfam" id="PF01557"/>
    </source>
</evidence>
<name>A0A399JF52_9MICC</name>
<dbReference type="Proteomes" id="UP000265419">
    <property type="component" value="Unassembled WGS sequence"/>
</dbReference>
<gene>
    <name evidence="4" type="ORF">DWB68_01565</name>
</gene>
<reference evidence="4 5" key="1">
    <citation type="submission" date="2018-07" db="EMBL/GenBank/DDBJ databases">
        <title>Arthrobacter sp. nov., isolated from raw cow's milk with high bacterial count.</title>
        <authorList>
            <person name="Hahne J."/>
            <person name="Isele D."/>
            <person name="Lipski A."/>
        </authorList>
    </citation>
    <scope>NUCLEOTIDE SEQUENCE [LARGE SCALE GENOMIC DNA]</scope>
    <source>
        <strain evidence="4 5">JZ R-35</strain>
    </source>
</reference>
<evidence type="ECO:0000256" key="1">
    <source>
        <dbReference type="ARBA" id="ARBA00010211"/>
    </source>
</evidence>
<evidence type="ECO:0000313" key="4">
    <source>
        <dbReference type="EMBL" id="RII43610.1"/>
    </source>
</evidence>
<dbReference type="SUPFAM" id="SSF56529">
    <property type="entry name" value="FAH"/>
    <property type="match status" value="1"/>
</dbReference>
<dbReference type="AlphaFoldDB" id="A0A399JF52"/>
<comment type="similarity">
    <text evidence="1">Belongs to the FAH family.</text>
</comment>
<dbReference type="InterPro" id="IPR011234">
    <property type="entry name" value="Fumarylacetoacetase-like_C"/>
</dbReference>
<dbReference type="GO" id="GO:0044281">
    <property type="term" value="P:small molecule metabolic process"/>
    <property type="evidence" value="ECO:0007669"/>
    <property type="project" value="UniProtKB-ARBA"/>
</dbReference>
<dbReference type="InterPro" id="IPR036663">
    <property type="entry name" value="Fumarylacetoacetase_C_sf"/>
</dbReference>
<keyword evidence="4" id="KW-0378">Hydrolase</keyword>
<keyword evidence="2" id="KW-0479">Metal-binding</keyword>
<sequence length="282" mass="29881">MKLATLRTGATTQAVLVNEDATLSPLPGFADVGALLAASETERAAALEGAQAPSATRLPAAERGQLAQPVLNPAKVLCIGLNYHEHIKETGNEVPTFPTVFAKFALTLTGPDDDVQIPAEDHRLDWEGELGIVIGSGGRRLSEEQAADAIAGYTIANDVSMRGWQGRTAEWTQGKIWEASTPVGPWVVTPDEFDPNAQLTTRLNGEVVQQDSVGNTVFSPAALVSYLSTMITLQPGDLIITGTPAGVALGRRNEAGRHPWMVAGDEMVVSIDGLGEQHTRLV</sequence>
<accession>A0A399JF52</accession>
<dbReference type="GO" id="GO:0016787">
    <property type="term" value="F:hydrolase activity"/>
    <property type="evidence" value="ECO:0007669"/>
    <property type="project" value="UniProtKB-KW"/>
</dbReference>
<keyword evidence="5" id="KW-1185">Reference proteome</keyword>
<dbReference type="GO" id="GO:0046872">
    <property type="term" value="F:metal ion binding"/>
    <property type="evidence" value="ECO:0007669"/>
    <property type="project" value="UniProtKB-KW"/>
</dbReference>
<dbReference type="Gene3D" id="3.90.850.10">
    <property type="entry name" value="Fumarylacetoacetase-like, C-terminal domain"/>
    <property type="match status" value="1"/>
</dbReference>
<dbReference type="PANTHER" id="PTHR42796:SF4">
    <property type="entry name" value="FUMARYLACETOACETATE HYDROLASE DOMAIN-CONTAINING PROTEIN 2A"/>
    <property type="match status" value="1"/>
</dbReference>
<evidence type="ECO:0000313" key="5">
    <source>
        <dbReference type="Proteomes" id="UP000265419"/>
    </source>
</evidence>
<feature type="domain" description="Fumarylacetoacetase-like C-terminal" evidence="3">
    <location>
        <begin position="75"/>
        <end position="281"/>
    </location>
</feature>
<dbReference type="PANTHER" id="PTHR42796">
    <property type="entry name" value="FUMARYLACETOACETATE HYDROLASE DOMAIN-CONTAINING PROTEIN 2A-RELATED"/>
    <property type="match status" value="1"/>
</dbReference>
<organism evidence="4 5">
    <name type="scientific">Galactobacter valiniphilus</name>
    <dbReference type="NCBI Taxonomy" id="2676122"/>
    <lineage>
        <taxon>Bacteria</taxon>
        <taxon>Bacillati</taxon>
        <taxon>Actinomycetota</taxon>
        <taxon>Actinomycetes</taxon>
        <taxon>Micrococcales</taxon>
        <taxon>Micrococcaceae</taxon>
        <taxon>Galactobacter</taxon>
    </lineage>
</organism>
<dbReference type="EMBL" id="QQXK01000002">
    <property type="protein sequence ID" value="RII43610.1"/>
    <property type="molecule type" value="Genomic_DNA"/>
</dbReference>
<protein>
    <submittedName>
        <fullName evidence="4">FAA hydrolase family protein</fullName>
    </submittedName>
</protein>
<comment type="caution">
    <text evidence="4">The sequence shown here is derived from an EMBL/GenBank/DDBJ whole genome shotgun (WGS) entry which is preliminary data.</text>
</comment>